<dbReference type="SUPFAM" id="SSF57903">
    <property type="entry name" value="FYVE/PHD zinc finger"/>
    <property type="match status" value="1"/>
</dbReference>
<dbReference type="EMBL" id="KB706676">
    <property type="protein sequence ID" value="EMR66297.1"/>
    <property type="molecule type" value="Genomic_DNA"/>
</dbReference>
<feature type="compositionally biased region" description="Low complexity" evidence="1">
    <location>
        <begin position="261"/>
        <end position="312"/>
    </location>
</feature>
<dbReference type="HOGENOM" id="CLU_031053_0_0_1"/>
<accession>M7SPZ2</accession>
<sequence length="440" mass="47357">MAIASSLDLNSLDNLSRTCRQVRQALLQYRGALVTHTLHCENEDIPVDPEDTFRYRARAGNWFYMVEDGRGDYGNGKSGSCARDLVAECRRCARVVCRNCAIKPPAPVVLRDRHRRLCLPCAKAPLGALASPRLRSDTPLDADEMQLAICTCVSDGVWLCQPCGRSIRGADHDYQSIWKWRSQYGDVIGGLGTGIGEGDRGVICGRGETCCASRERESETDCDAEDGRSVDLMLNNNSNSGSATPPLAASYAASLGSHSNTGSSSSSLYSRSPNSRSHTPDISGSVGASVGAGANSASSSSSWLPQLSSSPQDFRRTPTPLSSSLHQQRPGYARHEIEGIGGVVKTKLVRIVRVGACVPEWEDERHSGQVLGREVSGRARSWCGWCWRAIPGKKDFESCKKGGAVVVNNGIRGGDVGDGRDKGKEGDDGDEDAWFEITSN</sequence>
<dbReference type="Proteomes" id="UP000012174">
    <property type="component" value="Unassembled WGS sequence"/>
</dbReference>
<reference evidence="3" key="1">
    <citation type="journal article" date="2013" name="Genome Announc.">
        <title>Draft genome sequence of the grapevine dieback fungus Eutypa lata UCR-EL1.</title>
        <authorList>
            <person name="Blanco-Ulate B."/>
            <person name="Rolshausen P.E."/>
            <person name="Cantu D."/>
        </authorList>
    </citation>
    <scope>NUCLEOTIDE SEQUENCE [LARGE SCALE GENOMIC DNA]</scope>
    <source>
        <strain evidence="3">UCR-EL1</strain>
    </source>
</reference>
<feature type="compositionally biased region" description="Basic and acidic residues" evidence="1">
    <location>
        <begin position="415"/>
        <end position="426"/>
    </location>
</feature>
<protein>
    <submittedName>
        <fullName evidence="2">Putative sulfate transporter protein</fullName>
    </submittedName>
</protein>
<dbReference type="eggNOG" id="ENOG502SI13">
    <property type="taxonomic scope" value="Eukaryota"/>
</dbReference>
<dbReference type="OMA" id="VVCRNCT"/>
<proteinExistence type="predicted"/>
<evidence type="ECO:0000313" key="3">
    <source>
        <dbReference type="Proteomes" id="UP000012174"/>
    </source>
</evidence>
<dbReference type="KEGG" id="ela:UCREL1_6702"/>
<feature type="region of interest" description="Disordered" evidence="1">
    <location>
        <begin position="261"/>
        <end position="332"/>
    </location>
</feature>
<evidence type="ECO:0000313" key="2">
    <source>
        <dbReference type="EMBL" id="EMR66297.1"/>
    </source>
</evidence>
<keyword evidence="3" id="KW-1185">Reference proteome</keyword>
<organism evidence="2 3">
    <name type="scientific">Eutypa lata (strain UCR-EL1)</name>
    <name type="common">Grapevine dieback disease fungus</name>
    <name type="synonym">Eutypa armeniacae</name>
    <dbReference type="NCBI Taxonomy" id="1287681"/>
    <lineage>
        <taxon>Eukaryota</taxon>
        <taxon>Fungi</taxon>
        <taxon>Dikarya</taxon>
        <taxon>Ascomycota</taxon>
        <taxon>Pezizomycotina</taxon>
        <taxon>Sordariomycetes</taxon>
        <taxon>Xylariomycetidae</taxon>
        <taxon>Xylariales</taxon>
        <taxon>Diatrypaceae</taxon>
        <taxon>Eutypa</taxon>
    </lineage>
</organism>
<gene>
    <name evidence="2" type="ORF">UCREL1_6702</name>
</gene>
<dbReference type="CDD" id="cd00065">
    <property type="entry name" value="FYVE_like_SF"/>
    <property type="match status" value="1"/>
</dbReference>
<feature type="region of interest" description="Disordered" evidence="1">
    <location>
        <begin position="410"/>
        <end position="440"/>
    </location>
</feature>
<dbReference type="STRING" id="1287681.M7SPZ2"/>
<dbReference type="OrthoDB" id="5288318at2759"/>
<dbReference type="InterPro" id="IPR011011">
    <property type="entry name" value="Znf_FYVE_PHD"/>
</dbReference>
<name>M7SPZ2_EUTLA</name>
<evidence type="ECO:0000256" key="1">
    <source>
        <dbReference type="SAM" id="MobiDB-lite"/>
    </source>
</evidence>
<dbReference type="AlphaFoldDB" id="M7SPZ2"/>